<proteinExistence type="predicted"/>
<name>A0A447JL21_SALET</name>
<evidence type="ECO:0000313" key="1">
    <source>
        <dbReference type="EMBL" id="VDY44138.1"/>
    </source>
</evidence>
<reference evidence="1 2" key="1">
    <citation type="submission" date="2018-12" db="EMBL/GenBank/DDBJ databases">
        <authorList>
            <consortium name="Pathogen Informatics"/>
        </authorList>
    </citation>
    <scope>NUCLEOTIDE SEQUENCE [LARGE SCALE GENOMIC DNA]</scope>
    <source>
        <strain evidence="1 2">NCTC7102</strain>
    </source>
</reference>
<organism evidence="1 2">
    <name type="scientific">Salmonella enterica subsp. enterica serovar Daytona</name>
    <dbReference type="NCBI Taxonomy" id="1962639"/>
    <lineage>
        <taxon>Bacteria</taxon>
        <taxon>Pseudomonadati</taxon>
        <taxon>Pseudomonadota</taxon>
        <taxon>Gammaproteobacteria</taxon>
        <taxon>Enterobacterales</taxon>
        <taxon>Enterobacteriaceae</taxon>
        <taxon>Salmonella</taxon>
    </lineage>
</organism>
<protein>
    <submittedName>
        <fullName evidence="1">Transport protein</fullName>
    </submittedName>
</protein>
<gene>
    <name evidence="1" type="ORF">NCTC7102_04128</name>
</gene>
<dbReference type="Proteomes" id="UP000281393">
    <property type="component" value="Chromosome"/>
</dbReference>
<dbReference type="EMBL" id="LR133909">
    <property type="protein sequence ID" value="VDY44138.1"/>
    <property type="molecule type" value="Genomic_DNA"/>
</dbReference>
<accession>A0A447JL21</accession>
<dbReference type="AlphaFoldDB" id="A0A447JL21"/>
<sequence length="104" mass="10609">MQIDFMTAYLATSPGGLDTVAAIAAGSSGRYGAHHGNANPTAVQHSVNWPAVARFYINLCAQTTFVGLISVAPSGNSRSPMAVPAISGNAGTSKTGVKKVLSFQ</sequence>
<evidence type="ECO:0000313" key="2">
    <source>
        <dbReference type="Proteomes" id="UP000281393"/>
    </source>
</evidence>